<dbReference type="AlphaFoldDB" id="A0A4V1N2R9"/>
<protein>
    <submittedName>
        <fullName evidence="2">Uncharacterized protein</fullName>
    </submittedName>
</protein>
<keyword evidence="3" id="KW-1185">Reference proteome</keyword>
<keyword evidence="1" id="KW-1133">Transmembrane helix</keyword>
<accession>A0A4V1N2R9</accession>
<dbReference type="EMBL" id="SBKN01000003">
    <property type="protein sequence ID" value="RXR23071.1"/>
    <property type="molecule type" value="Genomic_DNA"/>
</dbReference>
<feature type="transmembrane region" description="Helical" evidence="1">
    <location>
        <begin position="197"/>
        <end position="219"/>
    </location>
</feature>
<sequence length="237" mass="27760">MTMKVLEPISLDKTLLKIRNRNLKSENIAHSVCSRVQTGTDLENLIDQDNGKTKNQFNIDLIESDRIFHRKHIQELCVNYRLRFLSVKLFKHGLPDEALSAWEELEQLHQTSIEDLMIAAPSKSFHLKTYDDPILFAPMGNDYYYMIHKWGNDVSPLRRLKYWPVKNVVTFLLFCLAVSGLLTWITPVNKLGTTLLWAPFIVFLFMFKSIVGTVAYYFFMMGKNFNSEIWDRPFKEN</sequence>
<keyword evidence="1" id="KW-0472">Membrane</keyword>
<proteinExistence type="predicted"/>
<feature type="transmembrane region" description="Helical" evidence="1">
    <location>
        <begin position="168"/>
        <end position="185"/>
    </location>
</feature>
<dbReference type="RefSeq" id="WP_129461301.1">
    <property type="nucleotide sequence ID" value="NZ_SBKN01000003.1"/>
</dbReference>
<organism evidence="2 3">
    <name type="scientific">Flavobacterium stagni</name>
    <dbReference type="NCBI Taxonomy" id="2506421"/>
    <lineage>
        <taxon>Bacteria</taxon>
        <taxon>Pseudomonadati</taxon>
        <taxon>Bacteroidota</taxon>
        <taxon>Flavobacteriia</taxon>
        <taxon>Flavobacteriales</taxon>
        <taxon>Flavobacteriaceae</taxon>
        <taxon>Flavobacterium</taxon>
    </lineage>
</organism>
<comment type="caution">
    <text evidence="2">The sequence shown here is derived from an EMBL/GenBank/DDBJ whole genome shotgun (WGS) entry which is preliminary data.</text>
</comment>
<gene>
    <name evidence="2" type="ORF">EQG61_07495</name>
</gene>
<evidence type="ECO:0000256" key="1">
    <source>
        <dbReference type="SAM" id="Phobius"/>
    </source>
</evidence>
<evidence type="ECO:0000313" key="3">
    <source>
        <dbReference type="Proteomes" id="UP000289857"/>
    </source>
</evidence>
<dbReference type="OrthoDB" id="1425482at2"/>
<name>A0A4V1N2R9_9FLAO</name>
<reference evidence="3" key="1">
    <citation type="submission" date="2019-01" db="EMBL/GenBank/DDBJ databases">
        <title>Cytophagaceae bacterium strain CAR-16.</title>
        <authorList>
            <person name="Chen W.-M."/>
        </authorList>
    </citation>
    <scope>NUCLEOTIDE SEQUENCE [LARGE SCALE GENOMIC DNA]</scope>
    <source>
        <strain evidence="3">WWJ-16</strain>
    </source>
</reference>
<keyword evidence="1" id="KW-0812">Transmembrane</keyword>
<dbReference type="Proteomes" id="UP000289857">
    <property type="component" value="Unassembled WGS sequence"/>
</dbReference>
<evidence type="ECO:0000313" key="2">
    <source>
        <dbReference type="EMBL" id="RXR23071.1"/>
    </source>
</evidence>